<sequence length="50" mass="5746">MDESPGRAADKMFPWKTGFYAVIDGRERIKSSRVHPVQDGKRRELVGEKL</sequence>
<keyword evidence="2" id="KW-1185">Reference proteome</keyword>
<gene>
    <name evidence="1" type="ORF">HMPREF9141_1147</name>
</gene>
<protein>
    <submittedName>
        <fullName evidence="1">Uncharacterized protein</fullName>
    </submittedName>
</protein>
<dbReference type="Proteomes" id="UP000005697">
    <property type="component" value="Unassembled WGS sequence"/>
</dbReference>
<name>F0F6C5_9BACT</name>
<reference evidence="1 2" key="1">
    <citation type="submission" date="2011-01" db="EMBL/GenBank/DDBJ databases">
        <authorList>
            <person name="Muzny D."/>
            <person name="Qin X."/>
            <person name="Deng J."/>
            <person name="Jiang H."/>
            <person name="Liu Y."/>
            <person name="Qu J."/>
            <person name="Song X.-Z."/>
            <person name="Zhang L."/>
            <person name="Thornton R."/>
            <person name="Coyle M."/>
            <person name="Francisco L."/>
            <person name="Jackson L."/>
            <person name="Javaid M."/>
            <person name="Korchina V."/>
            <person name="Kovar C."/>
            <person name="Mata R."/>
            <person name="Mathew T."/>
            <person name="Ngo R."/>
            <person name="Nguyen L."/>
            <person name="Nguyen N."/>
            <person name="Okwuonu G."/>
            <person name="Ongeri F."/>
            <person name="Pham C."/>
            <person name="Simmons D."/>
            <person name="Wilczek-Boney K."/>
            <person name="Hale W."/>
            <person name="Jakkamsetti A."/>
            <person name="Pham P."/>
            <person name="Ruth R."/>
            <person name="San Lucas F."/>
            <person name="Warren J."/>
            <person name="Zhang J."/>
            <person name="Zhao Z."/>
            <person name="Zhou C."/>
            <person name="Zhu D."/>
            <person name="Lee S."/>
            <person name="Bess C."/>
            <person name="Blankenburg K."/>
            <person name="Forbes L."/>
            <person name="Fu Q."/>
            <person name="Gubbala S."/>
            <person name="Hirani K."/>
            <person name="Jayaseelan J.C."/>
            <person name="Lara F."/>
            <person name="Munidasa M."/>
            <person name="Palculict T."/>
            <person name="Patil S."/>
            <person name="Pu L.-L."/>
            <person name="Saada N."/>
            <person name="Tang L."/>
            <person name="Weissenberger G."/>
            <person name="Zhu Y."/>
            <person name="Hemphill L."/>
            <person name="Shang Y."/>
            <person name="Youmans B."/>
            <person name="Ayvaz T."/>
            <person name="Ross M."/>
            <person name="Santibanez J."/>
            <person name="Aqrawi P."/>
            <person name="Gross S."/>
            <person name="Joshi V."/>
            <person name="Fowler G."/>
            <person name="Nazareth L."/>
            <person name="Reid J."/>
            <person name="Worley K."/>
            <person name="Petrosino J."/>
            <person name="Highlander S."/>
            <person name="Gibbs R."/>
        </authorList>
    </citation>
    <scope>NUCLEOTIDE SEQUENCE [LARGE SCALE GENOMIC DNA]</scope>
    <source>
        <strain evidence="1 2">DSM 16608</strain>
    </source>
</reference>
<dbReference type="STRING" id="888743.HMPREF9141_1147"/>
<dbReference type="HOGENOM" id="CLU_3121228_0_0_10"/>
<evidence type="ECO:0000313" key="1">
    <source>
        <dbReference type="EMBL" id="EGC20207.1"/>
    </source>
</evidence>
<organism evidence="1 2">
    <name type="scientific">Prevotella multiformis DSM 16608</name>
    <dbReference type="NCBI Taxonomy" id="888743"/>
    <lineage>
        <taxon>Bacteria</taxon>
        <taxon>Pseudomonadati</taxon>
        <taxon>Bacteroidota</taxon>
        <taxon>Bacteroidia</taxon>
        <taxon>Bacteroidales</taxon>
        <taxon>Prevotellaceae</taxon>
        <taxon>Prevotella</taxon>
    </lineage>
</organism>
<dbReference type="EMBL" id="AEWX01000017">
    <property type="protein sequence ID" value="EGC20207.1"/>
    <property type="molecule type" value="Genomic_DNA"/>
</dbReference>
<comment type="caution">
    <text evidence="1">The sequence shown here is derived from an EMBL/GenBank/DDBJ whole genome shotgun (WGS) entry which is preliminary data.</text>
</comment>
<accession>F0F6C5</accession>
<dbReference type="AlphaFoldDB" id="F0F6C5"/>
<proteinExistence type="predicted"/>
<evidence type="ECO:0000313" key="2">
    <source>
        <dbReference type="Proteomes" id="UP000005697"/>
    </source>
</evidence>